<name>A0A7C9PNA3_9MICO</name>
<dbReference type="PANTHER" id="PTHR43479:SF11">
    <property type="entry name" value="ACREF_ENVCD OPERON REPRESSOR-RELATED"/>
    <property type="match status" value="1"/>
</dbReference>
<evidence type="ECO:0000313" key="5">
    <source>
        <dbReference type="Proteomes" id="UP000479756"/>
    </source>
</evidence>
<sequence>MDEAIGRGATKASSDPRAEKTRQEIFAAVRTIATLTVASKRNEGFTVTDIVNIAGVSRSSFYAHFASLDELATQFIREEFAAIGLAGVDLDSEDSLTGVEAARIGYTRLIAHMVEHFPLYSTVLSLPETRSAYDGIVEAYAKRLLETVMVLSTVPDGVDADIVTTYIAGGALTVIGTWMRGTLDASDDELVDQLVALLPAWLTDARASTRPPSHQKN</sequence>
<keyword evidence="5" id="KW-1185">Reference proteome</keyword>
<feature type="DNA-binding region" description="H-T-H motif" evidence="2">
    <location>
        <begin position="46"/>
        <end position="65"/>
    </location>
</feature>
<keyword evidence="1 2" id="KW-0238">DNA-binding</keyword>
<dbReference type="InterPro" id="IPR001647">
    <property type="entry name" value="HTH_TetR"/>
</dbReference>
<dbReference type="PROSITE" id="PS50977">
    <property type="entry name" value="HTH_TETR_2"/>
    <property type="match status" value="1"/>
</dbReference>
<evidence type="ECO:0000256" key="2">
    <source>
        <dbReference type="PROSITE-ProRule" id="PRU00335"/>
    </source>
</evidence>
<protein>
    <submittedName>
        <fullName evidence="4">TetR/AcrR family transcriptional regulator</fullName>
    </submittedName>
</protein>
<dbReference type="AlphaFoldDB" id="A0A7C9PNA3"/>
<dbReference type="GO" id="GO:0003677">
    <property type="term" value="F:DNA binding"/>
    <property type="evidence" value="ECO:0007669"/>
    <property type="project" value="UniProtKB-UniRule"/>
</dbReference>
<dbReference type="InterPro" id="IPR009057">
    <property type="entry name" value="Homeodomain-like_sf"/>
</dbReference>
<evidence type="ECO:0000256" key="1">
    <source>
        <dbReference type="ARBA" id="ARBA00023125"/>
    </source>
</evidence>
<dbReference type="EMBL" id="JAAGWZ010000002">
    <property type="protein sequence ID" value="NEM91510.1"/>
    <property type="molecule type" value="Genomic_DNA"/>
</dbReference>
<evidence type="ECO:0000259" key="3">
    <source>
        <dbReference type="PROSITE" id="PS50977"/>
    </source>
</evidence>
<dbReference type="SUPFAM" id="SSF46689">
    <property type="entry name" value="Homeodomain-like"/>
    <property type="match status" value="1"/>
</dbReference>
<dbReference type="Gene3D" id="1.10.357.10">
    <property type="entry name" value="Tetracycline Repressor, domain 2"/>
    <property type="match status" value="1"/>
</dbReference>
<gene>
    <name evidence="4" type="ORF">G3T37_09085</name>
</gene>
<feature type="domain" description="HTH tetR-type" evidence="3">
    <location>
        <begin position="23"/>
        <end position="83"/>
    </location>
</feature>
<evidence type="ECO:0000313" key="4">
    <source>
        <dbReference type="EMBL" id="NEM91510.1"/>
    </source>
</evidence>
<accession>A0A7C9PNA3</accession>
<proteinExistence type="predicted"/>
<reference evidence="4 5" key="1">
    <citation type="journal article" date="2014" name="Int. J. Syst. Evol. Microbiol.">
        <title>Description of Galbitalea soli gen. nov., sp. nov., and Frondihabitans sucicola sp. nov.</title>
        <authorList>
            <person name="Kim S.J."/>
            <person name="Lim J.M."/>
            <person name="Ahn J.H."/>
            <person name="Weon H.Y."/>
            <person name="Hamada M."/>
            <person name="Suzuki K."/>
            <person name="Ahn T.Y."/>
            <person name="Kwon S.W."/>
        </authorList>
    </citation>
    <scope>NUCLEOTIDE SEQUENCE [LARGE SCALE GENOMIC DNA]</scope>
    <source>
        <strain evidence="4 5">NBRC 108727</strain>
    </source>
</reference>
<organism evidence="4 5">
    <name type="scientific">Galbitalea soli</name>
    <dbReference type="NCBI Taxonomy" id="1268042"/>
    <lineage>
        <taxon>Bacteria</taxon>
        <taxon>Bacillati</taxon>
        <taxon>Actinomycetota</taxon>
        <taxon>Actinomycetes</taxon>
        <taxon>Micrococcales</taxon>
        <taxon>Microbacteriaceae</taxon>
        <taxon>Galbitalea</taxon>
    </lineage>
</organism>
<dbReference type="PANTHER" id="PTHR43479">
    <property type="entry name" value="ACREF/ENVCD OPERON REPRESSOR-RELATED"/>
    <property type="match status" value="1"/>
</dbReference>
<comment type="caution">
    <text evidence="4">The sequence shown here is derived from an EMBL/GenBank/DDBJ whole genome shotgun (WGS) entry which is preliminary data.</text>
</comment>
<dbReference type="Proteomes" id="UP000479756">
    <property type="component" value="Unassembled WGS sequence"/>
</dbReference>
<dbReference type="InterPro" id="IPR050624">
    <property type="entry name" value="HTH-type_Tx_Regulator"/>
</dbReference>
<dbReference type="RefSeq" id="WP_163473273.1">
    <property type="nucleotide sequence ID" value="NZ_JAAGWZ010000002.1"/>
</dbReference>